<dbReference type="EMBL" id="GIFC01007083">
    <property type="protein sequence ID" value="MXU89166.1"/>
    <property type="molecule type" value="Transcribed_RNA"/>
</dbReference>
<name>A0A6B0UI32_IXORI</name>
<reference evidence="1" key="1">
    <citation type="submission" date="2019-12" db="EMBL/GenBank/DDBJ databases">
        <title>An insight into the sialome of adult female Ixodes ricinus ticks feeding for 6 days.</title>
        <authorList>
            <person name="Perner J."/>
            <person name="Ribeiro J.M.C."/>
        </authorList>
    </citation>
    <scope>NUCLEOTIDE SEQUENCE</scope>
    <source>
        <strain evidence="1">Semi-engorged</strain>
        <tissue evidence="1">Salivary glands</tissue>
    </source>
</reference>
<proteinExistence type="predicted"/>
<organism evidence="1">
    <name type="scientific">Ixodes ricinus</name>
    <name type="common">Common tick</name>
    <name type="synonym">Acarus ricinus</name>
    <dbReference type="NCBI Taxonomy" id="34613"/>
    <lineage>
        <taxon>Eukaryota</taxon>
        <taxon>Metazoa</taxon>
        <taxon>Ecdysozoa</taxon>
        <taxon>Arthropoda</taxon>
        <taxon>Chelicerata</taxon>
        <taxon>Arachnida</taxon>
        <taxon>Acari</taxon>
        <taxon>Parasitiformes</taxon>
        <taxon>Ixodida</taxon>
        <taxon>Ixodoidea</taxon>
        <taxon>Ixodidae</taxon>
        <taxon>Ixodinae</taxon>
        <taxon>Ixodes</taxon>
    </lineage>
</organism>
<sequence length="106" mass="11920">MSAFALRSPMCSSLSLLYTSFILWNFSSFAFAFFSSSSAFLVASQPVVAVVCRTSFSCPRSRMVRSCSASWESMTASWRRRSSMARWSSTRTRCSSIRSSQFSRIS</sequence>
<protein>
    <submittedName>
        <fullName evidence="1">Putative secreted protein</fullName>
    </submittedName>
</protein>
<dbReference type="AlphaFoldDB" id="A0A6B0UI32"/>
<accession>A0A6B0UI32</accession>
<evidence type="ECO:0000313" key="1">
    <source>
        <dbReference type="EMBL" id="MXU89166.1"/>
    </source>
</evidence>